<dbReference type="AlphaFoldDB" id="A0A166D1R2"/>
<evidence type="ECO:0000313" key="2">
    <source>
        <dbReference type="EMBL" id="KZP14213.1"/>
    </source>
</evidence>
<organism evidence="2 3">
    <name type="scientific">Athelia psychrophila</name>
    <dbReference type="NCBI Taxonomy" id="1759441"/>
    <lineage>
        <taxon>Eukaryota</taxon>
        <taxon>Fungi</taxon>
        <taxon>Dikarya</taxon>
        <taxon>Basidiomycota</taxon>
        <taxon>Agaricomycotina</taxon>
        <taxon>Agaricomycetes</taxon>
        <taxon>Agaricomycetidae</taxon>
        <taxon>Atheliales</taxon>
        <taxon>Atheliaceae</taxon>
        <taxon>Athelia</taxon>
    </lineage>
</organism>
<proteinExistence type="predicted"/>
<dbReference type="Proteomes" id="UP000076532">
    <property type="component" value="Unassembled WGS sequence"/>
</dbReference>
<feature type="compositionally biased region" description="Pro residues" evidence="1">
    <location>
        <begin position="83"/>
        <end position="92"/>
    </location>
</feature>
<keyword evidence="3" id="KW-1185">Reference proteome</keyword>
<feature type="region of interest" description="Disordered" evidence="1">
    <location>
        <begin position="78"/>
        <end position="104"/>
    </location>
</feature>
<dbReference type="OrthoDB" id="3208495at2759"/>
<feature type="region of interest" description="Disordered" evidence="1">
    <location>
        <begin position="244"/>
        <end position="270"/>
    </location>
</feature>
<feature type="compositionally biased region" description="Basic and acidic residues" evidence="1">
    <location>
        <begin position="248"/>
        <end position="265"/>
    </location>
</feature>
<protein>
    <submittedName>
        <fullName evidence="2">Uncharacterized protein</fullName>
    </submittedName>
</protein>
<gene>
    <name evidence="2" type="ORF">FIBSPDRAFT_959803</name>
</gene>
<evidence type="ECO:0000256" key="1">
    <source>
        <dbReference type="SAM" id="MobiDB-lite"/>
    </source>
</evidence>
<accession>A0A166D1R2</accession>
<dbReference type="EMBL" id="KV417620">
    <property type="protein sequence ID" value="KZP14213.1"/>
    <property type="molecule type" value="Genomic_DNA"/>
</dbReference>
<sequence length="297" mass="32963">MALLPCRSRGCDYKTTTGNGLSRHRKQCNHYKLELAAGHAQKALIQQNTLLRILRARESALTRMDCDEPDAIPQVPLAAVAPPSSPAPPLPLANPEGRPKRKRRLPPRYVQDMTPEAPAPIPPVEISVTRRVILIVRDTIRTGANKFGLWREYPHRPSVDPDQFVPATNLRSAETQTPTSTAASEPRARYWPFANMSIYLMMDWMHTGSSMKSVGEVDKLSQSVLSHPEFKLEDISGFSARTQNKIYDASDKPDAEKSGDQDRPDAMLGDGWIESTVDITIPLGLKHHSETEAGLEA</sequence>
<name>A0A166D1R2_9AGAM</name>
<evidence type="ECO:0000313" key="3">
    <source>
        <dbReference type="Proteomes" id="UP000076532"/>
    </source>
</evidence>
<reference evidence="2 3" key="1">
    <citation type="journal article" date="2016" name="Mol. Biol. Evol.">
        <title>Comparative Genomics of Early-Diverging Mushroom-Forming Fungi Provides Insights into the Origins of Lignocellulose Decay Capabilities.</title>
        <authorList>
            <person name="Nagy L.G."/>
            <person name="Riley R."/>
            <person name="Tritt A."/>
            <person name="Adam C."/>
            <person name="Daum C."/>
            <person name="Floudas D."/>
            <person name="Sun H."/>
            <person name="Yadav J.S."/>
            <person name="Pangilinan J."/>
            <person name="Larsson K.H."/>
            <person name="Matsuura K."/>
            <person name="Barry K."/>
            <person name="Labutti K."/>
            <person name="Kuo R."/>
            <person name="Ohm R.A."/>
            <person name="Bhattacharya S.S."/>
            <person name="Shirouzu T."/>
            <person name="Yoshinaga Y."/>
            <person name="Martin F.M."/>
            <person name="Grigoriev I.V."/>
            <person name="Hibbett D.S."/>
        </authorList>
    </citation>
    <scope>NUCLEOTIDE SEQUENCE [LARGE SCALE GENOMIC DNA]</scope>
    <source>
        <strain evidence="2 3">CBS 109695</strain>
    </source>
</reference>